<evidence type="ECO:0000313" key="2">
    <source>
        <dbReference type="EMBL" id="HIX44971.1"/>
    </source>
</evidence>
<name>A0A9D1VQH9_9BACT</name>
<dbReference type="InterPro" id="IPR011628">
    <property type="entry name" value="Cleaved_adhesin"/>
</dbReference>
<comment type="caution">
    <text evidence="2">The sequence shown here is derived from an EMBL/GenBank/DDBJ whole genome shotgun (WGS) entry which is preliminary data.</text>
</comment>
<dbReference type="Gene3D" id="2.60.40.10">
    <property type="entry name" value="Immunoglobulins"/>
    <property type="match status" value="3"/>
</dbReference>
<reference evidence="2" key="2">
    <citation type="submission" date="2021-04" db="EMBL/GenBank/DDBJ databases">
        <authorList>
            <person name="Gilroy R."/>
        </authorList>
    </citation>
    <scope>NUCLEOTIDE SEQUENCE</scope>
    <source>
        <strain evidence="2">ChiHjej12B11-16260</strain>
    </source>
</reference>
<dbReference type="CDD" id="cd00063">
    <property type="entry name" value="FN3"/>
    <property type="match status" value="1"/>
</dbReference>
<dbReference type="AlphaFoldDB" id="A0A9D1VQH9"/>
<reference evidence="2" key="1">
    <citation type="journal article" date="2021" name="PeerJ">
        <title>Extensive microbial diversity within the chicken gut microbiome revealed by metagenomics and culture.</title>
        <authorList>
            <person name="Gilroy R."/>
            <person name="Ravi A."/>
            <person name="Getino M."/>
            <person name="Pursley I."/>
            <person name="Horton D.L."/>
            <person name="Alikhan N.F."/>
            <person name="Baker D."/>
            <person name="Gharbi K."/>
            <person name="Hall N."/>
            <person name="Watson M."/>
            <person name="Adriaenssens E.M."/>
            <person name="Foster-Nyarko E."/>
            <person name="Jarju S."/>
            <person name="Secka A."/>
            <person name="Antonio M."/>
            <person name="Oren A."/>
            <person name="Chaudhuri R.R."/>
            <person name="La Ragione R."/>
            <person name="Hildebrand F."/>
            <person name="Pallen M.J."/>
        </authorList>
    </citation>
    <scope>NUCLEOTIDE SEQUENCE</scope>
    <source>
        <strain evidence="2">ChiHjej12B11-16260</strain>
    </source>
</reference>
<dbReference type="EMBL" id="DXFB01000049">
    <property type="protein sequence ID" value="HIX44971.1"/>
    <property type="molecule type" value="Genomic_DNA"/>
</dbReference>
<accession>A0A9D1VQH9</accession>
<gene>
    <name evidence="2" type="ORF">H9982_01995</name>
</gene>
<feature type="non-terminal residue" evidence="2">
    <location>
        <position position="1"/>
    </location>
</feature>
<dbReference type="SUPFAM" id="SSF49265">
    <property type="entry name" value="Fibronectin type III"/>
    <property type="match status" value="1"/>
</dbReference>
<dbReference type="InterPro" id="IPR036116">
    <property type="entry name" value="FN3_sf"/>
</dbReference>
<evidence type="ECO:0000259" key="1">
    <source>
        <dbReference type="SMART" id="SM00060"/>
    </source>
</evidence>
<dbReference type="Pfam" id="PF07705">
    <property type="entry name" value="CARDB"/>
    <property type="match status" value="1"/>
</dbReference>
<dbReference type="Pfam" id="PF07675">
    <property type="entry name" value="Cleaved_Adhesin"/>
    <property type="match status" value="1"/>
</dbReference>
<proteinExistence type="predicted"/>
<dbReference type="SMART" id="SM00060">
    <property type="entry name" value="FN3"/>
    <property type="match status" value="1"/>
</dbReference>
<organism evidence="2 3">
    <name type="scientific">Candidatus Barnesiella excrementipullorum</name>
    <dbReference type="NCBI Taxonomy" id="2838479"/>
    <lineage>
        <taxon>Bacteria</taxon>
        <taxon>Pseudomonadati</taxon>
        <taxon>Bacteroidota</taxon>
        <taxon>Bacteroidia</taxon>
        <taxon>Bacteroidales</taxon>
        <taxon>Barnesiellaceae</taxon>
        <taxon>Barnesiella</taxon>
    </lineage>
</organism>
<sequence length="1050" mass="112717">AVITWDAPQGPGINGGWVNPEKLNYTIKRNNEVIAEDVTATTYTDQLGTNLSYYVWTVTAFSGEKEGLSADSEGKQYGDALTIPYSQTFDTESSILLYTIVDNNKDDNTWKFSSNVLRYTYSSSNSADDYAMTPPIEMSGDKVYELTLVAGSYSTSYAERVEVTLGTSLDPADHTTTIIPATDLTTGSMENLTAYFQAPADGKFYVGIHAISDADMFYLDVQSISIVDGPSLDAPQAVTDIETIPGEKGATTVTINFKAPTKSFGEGDLTEDVTVRVVRGDTLEIANMTLTPGAEGSAFDGEAANGNNSYVIYTSNSAGNGDYATVTCFCGYAVPGPVEDFAIVPTADNMSATITWSAPTSGAGEGYFDPAELTYTIYYVDQDGMYIALDETTELTYTIDPVEDTALAGYTYAVTASNLGGESSLVGQTVVLGTPYAAPFEETLAGGTLTTQPWFISSNGFVTAGILTDGSMFGVDVVSEDGGMFGIFDNYGWSGGTASLQVPKMTLKQLDAPVLYFSMFHYEEEGSLSVSVSTDEVNYTEVFNKNLSDGEGWAEYEVDLSAYQDAPWICINLSGTVSATSCIFIDYIRVEKSWINNILVSKFEGPSKLAAGQEGTFNVQVSNKGSEAAAFTVNLSVDGAFVEAQQQTEAIAKGETASLSFTYAPNVEQIGKAVEVSVEAVLEGATDEYPDDNVKSLTLHVSQPDLPVITDLTGTCDASLQNVTLTWSEPLLVPATTLDDMESYEGFIIDQIGEYTLIDGDGLETYGLSGVSFPHASDPMAFMVWSPAEANIAASNFLPYSGDKCLISFASVPDGSGAGNDDWLISPEIVGGTELSFYAAIADAQYPESFEVLYSTTTQDRDAFTVLASEMKTTQSWEQFTYTLPADAKYFAIHYNAIDAFALMIDDLSYVKASSVVDITLMGYNVYLNGSKLTETPIAETTYNYTSETPASELTFNVTVVYDEGESLMSNTKTFTSGVTDVKSLGMKAYGVDGAIKIENVEGHMVSIYTADGKLLRSLKATDNSINVPVNRGVYVVKVDEKASAKVQVK</sequence>
<dbReference type="InterPro" id="IPR003961">
    <property type="entry name" value="FN3_dom"/>
</dbReference>
<feature type="domain" description="Fibronectin type-III" evidence="1">
    <location>
        <begin position="335"/>
        <end position="423"/>
    </location>
</feature>
<dbReference type="NCBIfam" id="NF038128">
    <property type="entry name" value="choice_anch_J"/>
    <property type="match status" value="2"/>
</dbReference>
<dbReference type="InterPro" id="IPR011635">
    <property type="entry name" value="CARDB"/>
</dbReference>
<dbReference type="Proteomes" id="UP000824246">
    <property type="component" value="Unassembled WGS sequence"/>
</dbReference>
<evidence type="ECO:0000313" key="3">
    <source>
        <dbReference type="Proteomes" id="UP000824246"/>
    </source>
</evidence>
<dbReference type="Gene3D" id="2.60.120.200">
    <property type="match status" value="3"/>
</dbReference>
<dbReference type="InterPro" id="IPR013783">
    <property type="entry name" value="Ig-like_fold"/>
</dbReference>
<protein>
    <submittedName>
        <fullName evidence="2">Choice-of-anchor J domain-containing protein</fullName>
    </submittedName>
</protein>